<dbReference type="CDD" id="cd17321">
    <property type="entry name" value="MFS_MMR_MDR_like"/>
    <property type="match status" value="1"/>
</dbReference>
<evidence type="ECO:0000256" key="3">
    <source>
        <dbReference type="ARBA" id="ARBA00022989"/>
    </source>
</evidence>
<evidence type="ECO:0000256" key="5">
    <source>
        <dbReference type="SAM" id="Phobius"/>
    </source>
</evidence>
<sequence>MTHAATTGAPAELYRWRWPALFVILAAEVMDLVDAMITTIAGPTILADLGGSSSLIQWLGAAYTMALAVGLITGGRLGDLYGRRRMFLVGAAGFTLGSLLCGLAFSPETLVAARVVQGLFGAVMLPQGLGLIKEMFPPKEMAAAMGAFGPVLGLSTVAGPVLAGWLVDADLFGTGWRMIFLINLPIGLLAIAGALRFLPESGSPHASRLDLTGMGLVTGASLLLIYPLVQGRELDWPAWTFASMAASIAVFLLLARHQSRKQRTGGDPLLVTTLFRKRAFSGGLITGLVFFTAMIGFSLVFGVYVQIGLGYDPLKAGLANLPNAVGTVLGFIVVNAAGLPRKAGRKLIHIGAIVMIAGVAGVGVTLGLAGVGVTPWQLAPALLVTGAGMSMIMAPFFDIVLAAVEPHESGSASGVLTGVQQLGAALGAAAIGTLFFGLLERGRSFTDTMEVTIWVTSGLIAVTFLAAFLLPLRARPEEEAAGH</sequence>
<feature type="transmembrane region" description="Helical" evidence="5">
    <location>
        <begin position="86"/>
        <end position="105"/>
    </location>
</feature>
<feature type="transmembrane region" description="Helical" evidence="5">
    <location>
        <begin position="111"/>
        <end position="132"/>
    </location>
</feature>
<organism evidence="7 8">
    <name type="scientific">Planobispora rosea</name>
    <dbReference type="NCBI Taxonomy" id="35762"/>
    <lineage>
        <taxon>Bacteria</taxon>
        <taxon>Bacillati</taxon>
        <taxon>Actinomycetota</taxon>
        <taxon>Actinomycetes</taxon>
        <taxon>Streptosporangiales</taxon>
        <taxon>Streptosporangiaceae</taxon>
        <taxon>Planobispora</taxon>
    </lineage>
</organism>
<feature type="transmembrane region" description="Helical" evidence="5">
    <location>
        <begin position="319"/>
        <end position="338"/>
    </location>
</feature>
<feature type="transmembrane region" description="Helical" evidence="5">
    <location>
        <begin position="415"/>
        <end position="439"/>
    </location>
</feature>
<keyword evidence="3 5" id="KW-1133">Transmembrane helix</keyword>
<comment type="subcellular location">
    <subcellularLocation>
        <location evidence="1">Cell membrane</location>
        <topology evidence="1">Multi-pass membrane protein</topology>
    </subcellularLocation>
</comment>
<feature type="transmembrane region" description="Helical" evidence="5">
    <location>
        <begin position="350"/>
        <end position="373"/>
    </location>
</feature>
<accession>A0A8J3RZU4</accession>
<dbReference type="PANTHER" id="PTHR42718:SF39">
    <property type="entry name" value="ACTINORHODIN TRANSPORTER-RELATED"/>
    <property type="match status" value="1"/>
</dbReference>
<dbReference type="Gene3D" id="1.20.1720.10">
    <property type="entry name" value="Multidrug resistance protein D"/>
    <property type="match status" value="2"/>
</dbReference>
<dbReference type="PROSITE" id="PS50850">
    <property type="entry name" value="MFS"/>
    <property type="match status" value="1"/>
</dbReference>
<feature type="transmembrane region" description="Helical" evidence="5">
    <location>
        <begin position="144"/>
        <end position="166"/>
    </location>
</feature>
<proteinExistence type="predicted"/>
<feature type="transmembrane region" description="Helical" evidence="5">
    <location>
        <begin position="284"/>
        <end position="307"/>
    </location>
</feature>
<dbReference type="SUPFAM" id="SSF103473">
    <property type="entry name" value="MFS general substrate transporter"/>
    <property type="match status" value="1"/>
</dbReference>
<dbReference type="InterPro" id="IPR011701">
    <property type="entry name" value="MFS"/>
</dbReference>
<evidence type="ECO:0000256" key="2">
    <source>
        <dbReference type="ARBA" id="ARBA00022692"/>
    </source>
</evidence>
<gene>
    <name evidence="7" type="ORF">Pro02_17240</name>
</gene>
<feature type="transmembrane region" description="Helical" evidence="5">
    <location>
        <begin position="379"/>
        <end position="403"/>
    </location>
</feature>
<feature type="transmembrane region" description="Helical" evidence="5">
    <location>
        <begin position="236"/>
        <end position="255"/>
    </location>
</feature>
<dbReference type="PANTHER" id="PTHR42718">
    <property type="entry name" value="MAJOR FACILITATOR SUPERFAMILY MULTIDRUG TRANSPORTER MFSC"/>
    <property type="match status" value="1"/>
</dbReference>
<protein>
    <recommendedName>
        <fullName evidence="6">Major facilitator superfamily (MFS) profile domain-containing protein</fullName>
    </recommendedName>
</protein>
<keyword evidence="2 5" id="KW-0812">Transmembrane</keyword>
<keyword evidence="8" id="KW-1185">Reference proteome</keyword>
<evidence type="ECO:0000256" key="4">
    <source>
        <dbReference type="ARBA" id="ARBA00023136"/>
    </source>
</evidence>
<dbReference type="AlphaFoldDB" id="A0A8J3RZU4"/>
<reference evidence="7" key="1">
    <citation type="submission" date="2021-01" db="EMBL/GenBank/DDBJ databases">
        <title>Whole genome shotgun sequence of Planobispora rosea NBRC 15558.</title>
        <authorList>
            <person name="Komaki H."/>
            <person name="Tamura T."/>
        </authorList>
    </citation>
    <scope>NUCLEOTIDE SEQUENCE</scope>
    <source>
        <strain evidence="7">NBRC 15558</strain>
    </source>
</reference>
<comment type="caution">
    <text evidence="7">The sequence shown here is derived from an EMBL/GenBank/DDBJ whole genome shotgun (WGS) entry which is preliminary data.</text>
</comment>
<keyword evidence="4 5" id="KW-0472">Membrane</keyword>
<dbReference type="RefSeq" id="WP_189243101.1">
    <property type="nucleotide sequence ID" value="NZ_BMQP01000027.1"/>
</dbReference>
<dbReference type="InterPro" id="IPR020846">
    <property type="entry name" value="MFS_dom"/>
</dbReference>
<feature type="transmembrane region" description="Helical" evidence="5">
    <location>
        <begin position="211"/>
        <end position="230"/>
    </location>
</feature>
<feature type="domain" description="Major facilitator superfamily (MFS) profile" evidence="6">
    <location>
        <begin position="20"/>
        <end position="475"/>
    </location>
</feature>
<dbReference type="GO" id="GO:0005886">
    <property type="term" value="C:plasma membrane"/>
    <property type="evidence" value="ECO:0007669"/>
    <property type="project" value="UniProtKB-SubCell"/>
</dbReference>
<dbReference type="GO" id="GO:0022857">
    <property type="term" value="F:transmembrane transporter activity"/>
    <property type="evidence" value="ECO:0007669"/>
    <property type="project" value="InterPro"/>
</dbReference>
<dbReference type="Proteomes" id="UP000655044">
    <property type="component" value="Unassembled WGS sequence"/>
</dbReference>
<dbReference type="EMBL" id="BOOI01000013">
    <property type="protein sequence ID" value="GIH83316.1"/>
    <property type="molecule type" value="Genomic_DNA"/>
</dbReference>
<feature type="transmembrane region" description="Helical" evidence="5">
    <location>
        <begin position="20"/>
        <end position="43"/>
    </location>
</feature>
<dbReference type="InterPro" id="IPR036259">
    <property type="entry name" value="MFS_trans_sf"/>
</dbReference>
<feature type="transmembrane region" description="Helical" evidence="5">
    <location>
        <begin position="178"/>
        <end position="199"/>
    </location>
</feature>
<evidence type="ECO:0000313" key="7">
    <source>
        <dbReference type="EMBL" id="GIH83316.1"/>
    </source>
</evidence>
<evidence type="ECO:0000259" key="6">
    <source>
        <dbReference type="PROSITE" id="PS50850"/>
    </source>
</evidence>
<evidence type="ECO:0000313" key="8">
    <source>
        <dbReference type="Proteomes" id="UP000655044"/>
    </source>
</evidence>
<evidence type="ECO:0000256" key="1">
    <source>
        <dbReference type="ARBA" id="ARBA00004651"/>
    </source>
</evidence>
<feature type="transmembrane region" description="Helical" evidence="5">
    <location>
        <begin position="55"/>
        <end position="74"/>
    </location>
</feature>
<dbReference type="Pfam" id="PF07690">
    <property type="entry name" value="MFS_1"/>
    <property type="match status" value="1"/>
</dbReference>
<name>A0A8J3RZU4_PLARO</name>
<feature type="transmembrane region" description="Helical" evidence="5">
    <location>
        <begin position="451"/>
        <end position="470"/>
    </location>
</feature>